<sequence length="119" mass="13696">MTTKRTLPDRMLAKTTVVVCLQTVQVHSIELMNSIQLAARTTIPKPGRISGTVSLERCTELARLWPCKCPRNNVTLRTAGGLLLFKFRFIRNPELPHTEQITRFSWKLTGCRNCNTWRR</sequence>
<evidence type="ECO:0000313" key="1">
    <source>
        <dbReference type="EMBL" id="KAL1395325.1"/>
    </source>
</evidence>
<comment type="caution">
    <text evidence="1">The sequence shown here is derived from an EMBL/GenBank/DDBJ whole genome shotgun (WGS) entry which is preliminary data.</text>
</comment>
<protein>
    <recommendedName>
        <fullName evidence="3">Secreted protein</fullName>
    </recommendedName>
</protein>
<evidence type="ECO:0008006" key="3">
    <source>
        <dbReference type="Google" id="ProtNLM"/>
    </source>
</evidence>
<organism evidence="1 2">
    <name type="scientific">Culex pipiens pipiens</name>
    <name type="common">Northern house mosquito</name>
    <dbReference type="NCBI Taxonomy" id="38569"/>
    <lineage>
        <taxon>Eukaryota</taxon>
        <taxon>Metazoa</taxon>
        <taxon>Ecdysozoa</taxon>
        <taxon>Arthropoda</taxon>
        <taxon>Hexapoda</taxon>
        <taxon>Insecta</taxon>
        <taxon>Pterygota</taxon>
        <taxon>Neoptera</taxon>
        <taxon>Endopterygota</taxon>
        <taxon>Diptera</taxon>
        <taxon>Nematocera</taxon>
        <taxon>Culicoidea</taxon>
        <taxon>Culicidae</taxon>
        <taxon>Culicinae</taxon>
        <taxon>Culicini</taxon>
        <taxon>Culex</taxon>
        <taxon>Culex</taxon>
    </lineage>
</organism>
<reference evidence="1 2" key="1">
    <citation type="submission" date="2024-05" db="EMBL/GenBank/DDBJ databases">
        <title>Culex pipiens pipiens assembly and annotation.</title>
        <authorList>
            <person name="Alout H."/>
            <person name="Durand T."/>
        </authorList>
    </citation>
    <scope>NUCLEOTIDE SEQUENCE [LARGE SCALE GENOMIC DNA]</scope>
    <source>
        <strain evidence="1">HA-2024</strain>
        <tissue evidence="1">Whole body</tissue>
    </source>
</reference>
<dbReference type="Proteomes" id="UP001562425">
    <property type="component" value="Unassembled WGS sequence"/>
</dbReference>
<gene>
    <name evidence="1" type="ORF">pipiens_011334</name>
</gene>
<dbReference type="AlphaFoldDB" id="A0ABD1D6S5"/>
<keyword evidence="2" id="KW-1185">Reference proteome</keyword>
<accession>A0ABD1D6S5</accession>
<name>A0ABD1D6S5_CULPP</name>
<evidence type="ECO:0000313" key="2">
    <source>
        <dbReference type="Proteomes" id="UP001562425"/>
    </source>
</evidence>
<dbReference type="EMBL" id="JBEHCU010007189">
    <property type="protein sequence ID" value="KAL1395325.1"/>
    <property type="molecule type" value="Genomic_DNA"/>
</dbReference>
<proteinExistence type="predicted"/>